<feature type="region of interest" description="Disordered" evidence="1">
    <location>
        <begin position="46"/>
        <end position="71"/>
    </location>
</feature>
<proteinExistence type="predicted"/>
<dbReference type="Proteomes" id="UP000652761">
    <property type="component" value="Unassembled WGS sequence"/>
</dbReference>
<feature type="compositionally biased region" description="Gly residues" evidence="1">
    <location>
        <begin position="46"/>
        <end position="55"/>
    </location>
</feature>
<dbReference type="AlphaFoldDB" id="A0A843UAB4"/>
<evidence type="ECO:0000313" key="2">
    <source>
        <dbReference type="EMBL" id="MQL80401.1"/>
    </source>
</evidence>
<protein>
    <submittedName>
        <fullName evidence="2">Uncharacterized protein</fullName>
    </submittedName>
</protein>
<keyword evidence="3" id="KW-1185">Reference proteome</keyword>
<gene>
    <name evidence="2" type="ORF">Taro_012860</name>
</gene>
<name>A0A843UAB4_COLES</name>
<dbReference type="EMBL" id="NMUH01000506">
    <property type="protein sequence ID" value="MQL80401.1"/>
    <property type="molecule type" value="Genomic_DNA"/>
</dbReference>
<evidence type="ECO:0000313" key="3">
    <source>
        <dbReference type="Proteomes" id="UP000652761"/>
    </source>
</evidence>
<evidence type="ECO:0000256" key="1">
    <source>
        <dbReference type="SAM" id="MobiDB-lite"/>
    </source>
</evidence>
<accession>A0A843UAB4</accession>
<reference evidence="2" key="1">
    <citation type="submission" date="2017-07" db="EMBL/GenBank/DDBJ databases">
        <title>Taro Niue Genome Assembly and Annotation.</title>
        <authorList>
            <person name="Atibalentja N."/>
            <person name="Keating K."/>
            <person name="Fields C.J."/>
        </authorList>
    </citation>
    <scope>NUCLEOTIDE SEQUENCE</scope>
    <source>
        <strain evidence="2">Niue_2</strain>
        <tissue evidence="2">Leaf</tissue>
    </source>
</reference>
<sequence length="71" mass="7615">MEVSGRAPRPTHRLLPTAAAASGHCHCSSTSRRRATKMRWLDLGGEEGVGGGGGVWRTEMFTPDLTTHHSS</sequence>
<comment type="caution">
    <text evidence="2">The sequence shown here is derived from an EMBL/GenBank/DDBJ whole genome shotgun (WGS) entry which is preliminary data.</text>
</comment>
<organism evidence="2 3">
    <name type="scientific">Colocasia esculenta</name>
    <name type="common">Wild taro</name>
    <name type="synonym">Arum esculentum</name>
    <dbReference type="NCBI Taxonomy" id="4460"/>
    <lineage>
        <taxon>Eukaryota</taxon>
        <taxon>Viridiplantae</taxon>
        <taxon>Streptophyta</taxon>
        <taxon>Embryophyta</taxon>
        <taxon>Tracheophyta</taxon>
        <taxon>Spermatophyta</taxon>
        <taxon>Magnoliopsida</taxon>
        <taxon>Liliopsida</taxon>
        <taxon>Araceae</taxon>
        <taxon>Aroideae</taxon>
        <taxon>Colocasieae</taxon>
        <taxon>Colocasia</taxon>
    </lineage>
</organism>